<gene>
    <name evidence="1" type="ORF">OYC64_007863</name>
</gene>
<reference evidence="1 2" key="1">
    <citation type="journal article" date="2022" name="G3 (Bethesda)">
        <title>Evaluating Illumina-, Nanopore-, and PacBio-based genome assembly strategies with the bald notothen, Trematomus borchgrevinki.</title>
        <authorList>
            <person name="Rayamajhi N."/>
            <person name="Cheng C.C."/>
            <person name="Catchen J.M."/>
        </authorList>
    </citation>
    <scope>NUCLEOTIDE SEQUENCE [LARGE SCALE GENOMIC DNA]</scope>
    <source>
        <strain evidence="1">AGRC-2024</strain>
    </source>
</reference>
<accession>A0ABD2GVK3</accession>
<name>A0ABD2GVK3_PAGBO</name>
<proteinExistence type="predicted"/>
<dbReference type="EMBL" id="JBIYXZ010002075">
    <property type="protein sequence ID" value="KAL3057476.1"/>
    <property type="molecule type" value="Genomic_DNA"/>
</dbReference>
<evidence type="ECO:0000313" key="2">
    <source>
        <dbReference type="Proteomes" id="UP001619887"/>
    </source>
</evidence>
<reference evidence="1 2" key="2">
    <citation type="journal article" date="2024" name="G3 (Bethesda)">
        <title>The genome of the cryopelagic Antarctic bald notothen, Trematomus borchgrevinki.</title>
        <authorList>
            <person name="Rayamajhi N."/>
            <person name="Rivera-Colon A.G."/>
            <person name="Minhas B.F."/>
            <person name="Cheng C.C."/>
            <person name="Catchen J.M."/>
        </authorList>
    </citation>
    <scope>NUCLEOTIDE SEQUENCE [LARGE SCALE GENOMIC DNA]</scope>
    <source>
        <strain evidence="1">AGRC-2024</strain>
    </source>
</reference>
<organism evidence="1 2">
    <name type="scientific">Pagothenia borchgrevinki</name>
    <name type="common">Bald rockcod</name>
    <name type="synonym">Trematomus borchgrevinki</name>
    <dbReference type="NCBI Taxonomy" id="8213"/>
    <lineage>
        <taxon>Eukaryota</taxon>
        <taxon>Metazoa</taxon>
        <taxon>Chordata</taxon>
        <taxon>Craniata</taxon>
        <taxon>Vertebrata</taxon>
        <taxon>Euteleostomi</taxon>
        <taxon>Actinopterygii</taxon>
        <taxon>Neopterygii</taxon>
        <taxon>Teleostei</taxon>
        <taxon>Neoteleostei</taxon>
        <taxon>Acanthomorphata</taxon>
        <taxon>Eupercaria</taxon>
        <taxon>Perciformes</taxon>
        <taxon>Notothenioidei</taxon>
        <taxon>Nototheniidae</taxon>
        <taxon>Pagothenia</taxon>
    </lineage>
</organism>
<evidence type="ECO:0000313" key="1">
    <source>
        <dbReference type="EMBL" id="KAL3057476.1"/>
    </source>
</evidence>
<dbReference type="AlphaFoldDB" id="A0ABD2GVK3"/>
<keyword evidence="2" id="KW-1185">Reference proteome</keyword>
<comment type="caution">
    <text evidence="1">The sequence shown here is derived from an EMBL/GenBank/DDBJ whole genome shotgun (WGS) entry which is preliminary data.</text>
</comment>
<dbReference type="Proteomes" id="UP001619887">
    <property type="component" value="Unassembled WGS sequence"/>
</dbReference>
<sequence length="138" mass="15235">MDSSLLEHRTCPTCPGLIAGTDPHRLCFQCLGPDHAEDGVSQSPACNACLMIPQLGRRHRGDNFRVKFGPPEEAEDQDLEVVEMGEQDDEVPFVFTIPRGRVATFTEVEDDEDASALSRWTRPICSALQPPRGREDAA</sequence>
<protein>
    <submittedName>
        <fullName evidence="1">Uncharacterized protein</fullName>
    </submittedName>
</protein>